<feature type="non-terminal residue" evidence="3">
    <location>
        <position position="1403"/>
    </location>
</feature>
<dbReference type="Proteomes" id="UP000700596">
    <property type="component" value="Unassembled WGS sequence"/>
</dbReference>
<evidence type="ECO:0000256" key="1">
    <source>
        <dbReference type="SAM" id="MobiDB-lite"/>
    </source>
</evidence>
<feature type="region of interest" description="Disordered" evidence="1">
    <location>
        <begin position="97"/>
        <end position="137"/>
    </location>
</feature>
<gene>
    <name evidence="3" type="ORF">B0J11DRAFT_473640</name>
</gene>
<dbReference type="GO" id="GO:0016020">
    <property type="term" value="C:membrane"/>
    <property type="evidence" value="ECO:0007669"/>
    <property type="project" value="InterPro"/>
</dbReference>
<accession>A0A9P9CZZ9</accession>
<dbReference type="OrthoDB" id="3791173at2759"/>
<comment type="caution">
    <text evidence="3">The sequence shown here is derived from an EMBL/GenBank/DDBJ whole genome shotgun (WGS) entry which is preliminary data.</text>
</comment>
<proteinExistence type="predicted"/>
<dbReference type="GO" id="GO:0031640">
    <property type="term" value="P:killing of cells of another organism"/>
    <property type="evidence" value="ECO:0007669"/>
    <property type="project" value="InterPro"/>
</dbReference>
<dbReference type="GO" id="GO:0140911">
    <property type="term" value="F:pore-forming activity"/>
    <property type="evidence" value="ECO:0007669"/>
    <property type="project" value="InterPro"/>
</dbReference>
<name>A0A9P9CZZ9_9PLEO</name>
<feature type="domain" description="Channel forming colicins" evidence="2">
    <location>
        <begin position="681"/>
        <end position="692"/>
    </location>
</feature>
<evidence type="ECO:0000313" key="4">
    <source>
        <dbReference type="Proteomes" id="UP000700596"/>
    </source>
</evidence>
<organism evidence="3 4">
    <name type="scientific">Dendryphion nanum</name>
    <dbReference type="NCBI Taxonomy" id="256645"/>
    <lineage>
        <taxon>Eukaryota</taxon>
        <taxon>Fungi</taxon>
        <taxon>Dikarya</taxon>
        <taxon>Ascomycota</taxon>
        <taxon>Pezizomycotina</taxon>
        <taxon>Dothideomycetes</taxon>
        <taxon>Pleosporomycetidae</taxon>
        <taxon>Pleosporales</taxon>
        <taxon>Torulaceae</taxon>
        <taxon>Dendryphion</taxon>
    </lineage>
</organism>
<feature type="region of interest" description="Disordered" evidence="1">
    <location>
        <begin position="1341"/>
        <end position="1365"/>
    </location>
</feature>
<keyword evidence="4" id="KW-1185">Reference proteome</keyword>
<dbReference type="InterPro" id="IPR000293">
    <property type="entry name" value="Channel_colicin_C"/>
</dbReference>
<evidence type="ECO:0000313" key="3">
    <source>
        <dbReference type="EMBL" id="KAH7110820.1"/>
    </source>
</evidence>
<dbReference type="GO" id="GO:0050829">
    <property type="term" value="P:defense response to Gram-negative bacterium"/>
    <property type="evidence" value="ECO:0007669"/>
    <property type="project" value="InterPro"/>
</dbReference>
<reference evidence="3" key="1">
    <citation type="journal article" date="2021" name="Nat. Commun.">
        <title>Genetic determinants of endophytism in the Arabidopsis root mycobiome.</title>
        <authorList>
            <person name="Mesny F."/>
            <person name="Miyauchi S."/>
            <person name="Thiergart T."/>
            <person name="Pickel B."/>
            <person name="Atanasova L."/>
            <person name="Karlsson M."/>
            <person name="Huettel B."/>
            <person name="Barry K.W."/>
            <person name="Haridas S."/>
            <person name="Chen C."/>
            <person name="Bauer D."/>
            <person name="Andreopoulos W."/>
            <person name="Pangilinan J."/>
            <person name="LaButti K."/>
            <person name="Riley R."/>
            <person name="Lipzen A."/>
            <person name="Clum A."/>
            <person name="Drula E."/>
            <person name="Henrissat B."/>
            <person name="Kohler A."/>
            <person name="Grigoriev I.V."/>
            <person name="Martin F.M."/>
            <person name="Hacquard S."/>
        </authorList>
    </citation>
    <scope>NUCLEOTIDE SEQUENCE</scope>
    <source>
        <strain evidence="3">MPI-CAGE-CH-0243</strain>
    </source>
</reference>
<protein>
    <recommendedName>
        <fullName evidence="2">Channel forming colicins domain-containing protein</fullName>
    </recommendedName>
</protein>
<evidence type="ECO:0000259" key="2">
    <source>
        <dbReference type="PROSITE" id="PS00276"/>
    </source>
</evidence>
<sequence>MSASNLCIPIKLDAFVLNKDTCSGGTRDVKIAPITQPNYTFLRIDKGLLQNDVVDHVDIHNASPAEKNNRVTDLGTGKTRENRLGVYLHWIVPRPYRSGNASSPERKDEKRSSKSTAADNQNKDDHTAPKLGEPPNRWLIIRRIDPNTAKPPGKIPKTQAWVIESDRIRYIDQLDQKCDLEVDVSPFVTSTAKLADPENKNAPIDGINLSQQAETFIGYKREFESWLKEDQKFDRGEKKDAPERVRLSLLNSSNQLFPDYQPHNSNVFSMIDNFSYRDEDQEDENNSYLMAADAEYYVLGWHSDIADGLLAKDSLRETALKNIAIKLNDVENDTIKNWLGENASAGTICHGAMYQVKWRRSWSQKADRPSVPGDTFTNHLTKKLAPVGIGNTSLDSMLAYISAQGDTDLEKRLKTLGPLLRAQSDSLSDQQAGQDEVQNYNFMQFPGGTRYVFPGDSKEPAKSPYPEKLETLRKLNDAQCLLDAARRIYQKKQWELFSIWWKFVTSANLEDSQSPDRIEYTKQRNEIMDSLKDLEDIMEREEGEIRIKLDLFGNEIQASALPEFVQLRDPTIFIAGTQSGWPTDYLDELRCRIDEQITTYHPPKPTDNKPPFLACLPPQFQNTANLLLDEFLSYSPIGQGFTVVGDSKVPTYPPLYHDRGDPDDKINPDPNAPWRDSWSDTQAWFPLFVEFEAEYFHVDFEKWQLNDSTARLNNKQLLRYGIRPDRILYDDKRVDKDRRIISGRILLLPQPTFSLATELTLLFSSISKEEVKKHIGDQDEKTFIAKVKNLPFLSFPMIGFSNHMVTVSSGSHLKPNARVPGKAPVPIKEAFAKTGGQGGIRIGADEILKMGLETDITPYATLVGLPETDITAFKPVTHGQFRFTRLNIIDKFGQCADAIDQTPQAKGTPPLFSCLSDYYQPQVIPDTDPKANFPNIPKLQKSPDECEFAQIPPQINQSSRLNAAFVVANDDRIIEDYWRPVNEWENPIWGWAVVNYVNNGLQFFLADGTFYREVRVAAPNAPVVPLSRQWLPIKSTRKSPKSPKQLDELIAKLTDANSGQSYLTKFIEMATKSVDNSNDTPQAYSQFTNSLVGRPLALVNAAVSIELSSDENKCQSEMRQEKILRPIRNILGDPNGKENEDENSRYTFKIKLGEQRSGGDGLVGYFRNKKASPEDIDLDLIYTYFTAPNKVYQPIQESTFPKVLPYWISPERSNDKRNNEEAGAYFQAERNTKLSRNVFSLIMDPFLSTHLYSSVLPVTPLKLPEWTWQSALKSMTTFFHMGPVIVPSDVPKFDPLQELTDEYTLRKDANGKTKDFTYKGVGDSVAIPALKMAEWSWLQPYRNNPKPRESKDDNPNADDPDPSKTIGELSYMALPLGVMDSKPRFENGPYTVIEGYLQMKRPI</sequence>
<dbReference type="EMBL" id="JAGMWT010000026">
    <property type="protein sequence ID" value="KAH7110820.1"/>
    <property type="molecule type" value="Genomic_DNA"/>
</dbReference>
<dbReference type="PROSITE" id="PS00276">
    <property type="entry name" value="CHANNEL_COLICIN"/>
    <property type="match status" value="1"/>
</dbReference>